<protein>
    <recommendedName>
        <fullName evidence="13">Tafazzin family protein</fullName>
    </recommendedName>
</protein>
<evidence type="ECO:0000256" key="10">
    <source>
        <dbReference type="ARBA" id="ARBA00024323"/>
    </source>
</evidence>
<evidence type="ECO:0000256" key="13">
    <source>
        <dbReference type="RuleBase" id="RU365062"/>
    </source>
</evidence>
<feature type="domain" description="Phospholipid/glycerol acyltransferase" evidence="14">
    <location>
        <begin position="69"/>
        <end position="192"/>
    </location>
</feature>
<dbReference type="CDD" id="cd07989">
    <property type="entry name" value="LPLAT_AGPAT-like"/>
    <property type="match status" value="1"/>
</dbReference>
<proteinExistence type="inferred from homology"/>
<dbReference type="GO" id="GO:0005743">
    <property type="term" value="C:mitochondrial inner membrane"/>
    <property type="evidence" value="ECO:0007669"/>
    <property type="project" value="UniProtKB-SubCell"/>
</dbReference>
<evidence type="ECO:0000256" key="6">
    <source>
        <dbReference type="ARBA" id="ARBA00023098"/>
    </source>
</evidence>
<keyword evidence="3" id="KW-0808">Transferase</keyword>
<evidence type="ECO:0000256" key="1">
    <source>
        <dbReference type="ARBA" id="ARBA00004137"/>
    </source>
</evidence>
<dbReference type="InterPro" id="IPR002123">
    <property type="entry name" value="Plipid/glycerol_acylTrfase"/>
</dbReference>
<comment type="catalytic activity">
    <reaction evidence="12">
        <text>1,2-di-(9Z-octadecenoyl)-sn-glycero-3-phosphocholine + 1-hexadecanoyl-sn-glycero-3-phosphocholine = 1-hexadecanoyl-2-(9Z-octadecenoyl)-sn-glycero-3-phosphocholine + 1-(9Z-octadecenoyl)-sn-glycero-3-phosphocholine</text>
        <dbReference type="Rhea" id="RHEA:43816"/>
        <dbReference type="ChEBI" id="CHEBI:28610"/>
        <dbReference type="ChEBI" id="CHEBI:72998"/>
        <dbReference type="ChEBI" id="CHEBI:73001"/>
        <dbReference type="ChEBI" id="CHEBI:74669"/>
    </reaction>
    <physiologicalReaction direction="left-to-right" evidence="12">
        <dbReference type="Rhea" id="RHEA:43817"/>
    </physiologicalReaction>
    <physiologicalReaction direction="right-to-left" evidence="12">
        <dbReference type="Rhea" id="RHEA:43818"/>
    </physiologicalReaction>
</comment>
<feature type="transmembrane region" description="Helical" evidence="13">
    <location>
        <begin position="22"/>
        <end position="43"/>
    </location>
</feature>
<dbReference type="Pfam" id="PF01553">
    <property type="entry name" value="Acyltransferase"/>
    <property type="match status" value="1"/>
</dbReference>
<evidence type="ECO:0000256" key="7">
    <source>
        <dbReference type="ARBA" id="ARBA00023128"/>
    </source>
</evidence>
<evidence type="ECO:0000313" key="16">
    <source>
        <dbReference type="WBParaSite" id="PgR028_g035_t01"/>
    </source>
</evidence>
<keyword evidence="6" id="KW-0443">Lipid metabolism</keyword>
<dbReference type="GO" id="GO:0035965">
    <property type="term" value="P:cardiolipin acyl-chain remodeling"/>
    <property type="evidence" value="ECO:0007669"/>
    <property type="project" value="TreeGrafter"/>
</dbReference>
<dbReference type="PANTHER" id="PTHR12497">
    <property type="entry name" value="TAZ PROTEIN TAFAZZIN"/>
    <property type="match status" value="1"/>
</dbReference>
<dbReference type="PANTHER" id="PTHR12497:SF0">
    <property type="entry name" value="TAFAZZIN"/>
    <property type="match status" value="1"/>
</dbReference>
<dbReference type="GO" id="GO:0005741">
    <property type="term" value="C:mitochondrial outer membrane"/>
    <property type="evidence" value="ECO:0007669"/>
    <property type="project" value="UniProtKB-SubCell"/>
</dbReference>
<dbReference type="SUPFAM" id="SSF69593">
    <property type="entry name" value="Glycerol-3-phosphate (1)-acyltransferase"/>
    <property type="match status" value="1"/>
</dbReference>
<dbReference type="SMART" id="SM00563">
    <property type="entry name" value="PlsC"/>
    <property type="match status" value="1"/>
</dbReference>
<keyword evidence="5" id="KW-0999">Mitochondrion inner membrane</keyword>
<dbReference type="AlphaFoldDB" id="A0A915B8K8"/>
<comment type="subcellular location">
    <subcellularLocation>
        <location evidence="1">Mitochondrion inner membrane</location>
        <topology evidence="1">Peripheral membrane protein</topology>
        <orientation evidence="1">Intermembrane side</orientation>
    </subcellularLocation>
    <subcellularLocation>
        <location evidence="10">Mitochondrion outer membrane</location>
        <topology evidence="10">Peripheral membrane protein</topology>
        <orientation evidence="10">Intermembrane side</orientation>
    </subcellularLocation>
</comment>
<keyword evidence="15" id="KW-1185">Reference proteome</keyword>
<dbReference type="GO" id="GO:0047184">
    <property type="term" value="F:1-acylglycerophosphocholine O-acyltransferase activity"/>
    <property type="evidence" value="ECO:0007669"/>
    <property type="project" value="TreeGrafter"/>
</dbReference>
<keyword evidence="13" id="KW-1133">Transmembrane helix</keyword>
<dbReference type="PRINTS" id="PR00979">
    <property type="entry name" value="TAFAZZIN"/>
</dbReference>
<evidence type="ECO:0000256" key="11">
    <source>
        <dbReference type="ARBA" id="ARBA00047906"/>
    </source>
</evidence>
<reference evidence="16" key="1">
    <citation type="submission" date="2022-11" db="UniProtKB">
        <authorList>
            <consortium name="WormBaseParasite"/>
        </authorList>
    </citation>
    <scope>IDENTIFICATION</scope>
</reference>
<dbReference type="GO" id="GO:0007007">
    <property type="term" value="P:inner mitochondrial membrane organization"/>
    <property type="evidence" value="ECO:0007669"/>
    <property type="project" value="TreeGrafter"/>
</dbReference>
<evidence type="ECO:0000256" key="8">
    <source>
        <dbReference type="ARBA" id="ARBA00023136"/>
    </source>
</evidence>
<keyword evidence="7" id="KW-0496">Mitochondrion</keyword>
<evidence type="ECO:0000256" key="3">
    <source>
        <dbReference type="ARBA" id="ARBA00022679"/>
    </source>
</evidence>
<dbReference type="WBParaSite" id="PgR028_g035_t01">
    <property type="protein sequence ID" value="PgR028_g035_t01"/>
    <property type="gene ID" value="PgR028_g035"/>
</dbReference>
<evidence type="ECO:0000256" key="9">
    <source>
        <dbReference type="ARBA" id="ARBA00023315"/>
    </source>
</evidence>
<keyword evidence="13" id="KW-0812">Transmembrane</keyword>
<keyword evidence="4" id="KW-1000">Mitochondrion outer membrane</keyword>
<comment type="catalytic activity">
    <reaction evidence="11">
        <text>1'-[1,2-diacyl-sn-glycero-3-phospho],3'-[1-acyl-sn-glycero-3-phospho]-glycerol + a 1,2-diacyl-sn-glycero-3-phosphocholine = a cardiolipin + a 1-acyl-sn-glycero-3-phosphocholine</text>
        <dbReference type="Rhea" id="RHEA:33731"/>
        <dbReference type="ChEBI" id="CHEBI:57643"/>
        <dbReference type="ChEBI" id="CHEBI:58168"/>
        <dbReference type="ChEBI" id="CHEBI:62237"/>
        <dbReference type="ChEBI" id="CHEBI:64743"/>
    </reaction>
    <physiologicalReaction direction="left-to-right" evidence="11">
        <dbReference type="Rhea" id="RHEA:33732"/>
    </physiologicalReaction>
    <physiologicalReaction direction="right-to-left" evidence="11">
        <dbReference type="Rhea" id="RHEA:33733"/>
    </physiologicalReaction>
</comment>
<evidence type="ECO:0000256" key="4">
    <source>
        <dbReference type="ARBA" id="ARBA00022787"/>
    </source>
</evidence>
<accession>A0A915B8K8</accession>
<evidence type="ECO:0000256" key="2">
    <source>
        <dbReference type="ARBA" id="ARBA00010524"/>
    </source>
</evidence>
<keyword evidence="8 13" id="KW-0472">Membrane</keyword>
<evidence type="ECO:0000256" key="12">
    <source>
        <dbReference type="ARBA" id="ARBA00049543"/>
    </source>
</evidence>
<name>A0A915B8K8_PARUN</name>
<evidence type="ECO:0000256" key="5">
    <source>
        <dbReference type="ARBA" id="ARBA00022792"/>
    </source>
</evidence>
<evidence type="ECO:0000313" key="15">
    <source>
        <dbReference type="Proteomes" id="UP000887569"/>
    </source>
</evidence>
<organism evidence="15 16">
    <name type="scientific">Parascaris univalens</name>
    <name type="common">Nematode worm</name>
    <dbReference type="NCBI Taxonomy" id="6257"/>
    <lineage>
        <taxon>Eukaryota</taxon>
        <taxon>Metazoa</taxon>
        <taxon>Ecdysozoa</taxon>
        <taxon>Nematoda</taxon>
        <taxon>Chromadorea</taxon>
        <taxon>Rhabditida</taxon>
        <taxon>Spirurina</taxon>
        <taxon>Ascaridomorpha</taxon>
        <taxon>Ascaridoidea</taxon>
        <taxon>Ascarididae</taxon>
        <taxon>Parascaris</taxon>
    </lineage>
</organism>
<dbReference type="InterPro" id="IPR000872">
    <property type="entry name" value="Tafazzin"/>
</dbReference>
<sequence>MSSTLDDDVYKFEWPFPRRSSLLFRICSNIVLTSVFLASKLLFSFSWNRITVSNKEKLLHLLADRSRPLITIANHRCTVDDPLLWTIFSFREFFANVSRFRYALAAHNICFTNAWHTKFFSLGLCVPVVRGAGVHQRGVDFCIEKLAENRWVHVFPEGKVTPHPIRIKWGVARMIMECPTPPIVLPIWIQRMNEVWSPSPPYHPIFGKHVHVTIGDELDMKECLPHLCGNTEVERRKAIADLVQGRLFDLGEKLETQLQT</sequence>
<comment type="similarity">
    <text evidence="2 13">Belongs to the taffazin family.</text>
</comment>
<keyword evidence="9" id="KW-0012">Acyltransferase</keyword>
<dbReference type="Proteomes" id="UP000887569">
    <property type="component" value="Unplaced"/>
</dbReference>
<evidence type="ECO:0000259" key="14">
    <source>
        <dbReference type="SMART" id="SM00563"/>
    </source>
</evidence>